<dbReference type="InterPro" id="IPR032704">
    <property type="entry name" value="Cms1"/>
</dbReference>
<keyword evidence="2" id="KW-1185">Reference proteome</keyword>
<dbReference type="GO" id="GO:0030686">
    <property type="term" value="C:90S preribosome"/>
    <property type="evidence" value="ECO:0007669"/>
    <property type="project" value="TreeGrafter"/>
</dbReference>
<dbReference type="Proteomes" id="UP000530660">
    <property type="component" value="Unassembled WGS sequence"/>
</dbReference>
<dbReference type="EMBL" id="VWRR01000008">
    <property type="protein sequence ID" value="KAF6003147.1"/>
    <property type="molecule type" value="Genomic_DNA"/>
</dbReference>
<evidence type="ECO:0000313" key="1">
    <source>
        <dbReference type="EMBL" id="KAF6003147.1"/>
    </source>
</evidence>
<protein>
    <submittedName>
        <fullName evidence="1">Uncharacterized protein</fullName>
    </submittedName>
</protein>
<dbReference type="PANTHER" id="PTHR24030">
    <property type="entry name" value="PROTEIN CMSS1"/>
    <property type="match status" value="1"/>
</dbReference>
<dbReference type="PANTHER" id="PTHR24030:SF0">
    <property type="entry name" value="PROTEIN CMSS1"/>
    <property type="match status" value="1"/>
</dbReference>
<organism evidence="1 2">
    <name type="scientific">Cyanidiococcus yangmingshanensis</name>
    <dbReference type="NCBI Taxonomy" id="2690220"/>
    <lineage>
        <taxon>Eukaryota</taxon>
        <taxon>Rhodophyta</taxon>
        <taxon>Bangiophyceae</taxon>
        <taxon>Cyanidiales</taxon>
        <taxon>Cyanidiaceae</taxon>
        <taxon>Cyanidiococcus</taxon>
    </lineage>
</organism>
<comment type="caution">
    <text evidence="1">The sequence shown here is derived from an EMBL/GenBank/DDBJ whole genome shotgun (WGS) entry which is preliminary data.</text>
</comment>
<gene>
    <name evidence="1" type="ORF">F1559_004627</name>
</gene>
<evidence type="ECO:0000313" key="2">
    <source>
        <dbReference type="Proteomes" id="UP000530660"/>
    </source>
</evidence>
<reference evidence="1 2" key="1">
    <citation type="journal article" date="2020" name="J. Phycol.">
        <title>Comparative genome analysis reveals Cyanidiococcus gen. nov., a new extremophilic red algal genus sister to Cyanidioschyzon (Cyanidioschyzonaceae, Rhodophyta).</title>
        <authorList>
            <person name="Liu S.-L."/>
            <person name="Chiang Y.-R."/>
            <person name="Yoon H.S."/>
            <person name="Fu H.-Y."/>
        </authorList>
    </citation>
    <scope>NUCLEOTIDE SEQUENCE [LARGE SCALE GENOMIC DNA]</scope>
    <source>
        <strain evidence="1 2">THAL066</strain>
    </source>
</reference>
<dbReference type="Pfam" id="PF14617">
    <property type="entry name" value="CMS1"/>
    <property type="match status" value="1"/>
</dbReference>
<proteinExistence type="predicted"/>
<dbReference type="AlphaFoldDB" id="A0A7J7IKU9"/>
<dbReference type="OrthoDB" id="10504390at2759"/>
<dbReference type="GO" id="GO:0005634">
    <property type="term" value="C:nucleus"/>
    <property type="evidence" value="ECO:0007669"/>
    <property type="project" value="TreeGrafter"/>
</dbReference>
<accession>A0A7J7IKU9</accession>
<sequence>MSTGATARPRERPSFEACLQYERERLARREPNELANWLAELVATNAEPHHQGSLSEWQRFFHNLVARQRFRIFITGERVPDQGGRAIALALRHAIRGYQGVSVDQDTPSRKQVSASTPRDVWRPQVLVLMPSAERVCRAATAVRQLTRFQRHHWACLKVFARHERLQVSMARCQALAQTTAQHKRGVVVLGTPHRIAELLHRRVLGAPQLLLVLDMSLDEKCRRLLRMPDVERAVVECLWLLREALEVATTELVLYA</sequence>
<name>A0A7J7IKU9_9RHOD</name>